<evidence type="ECO:0000256" key="1">
    <source>
        <dbReference type="ARBA" id="ARBA00022535"/>
    </source>
</evidence>
<dbReference type="InterPro" id="IPR003607">
    <property type="entry name" value="HD/PDEase_dom"/>
</dbReference>
<protein>
    <recommendedName>
        <fullName evidence="7">Phosphodiesterase</fullName>
        <ecNumber evidence="7">3.1.4.-</ecNumber>
    </recommendedName>
</protein>
<reference evidence="11 12" key="1">
    <citation type="submission" date="2019-03" db="EMBL/GenBank/DDBJ databases">
        <authorList>
            <person name="Gaulin E."/>
            <person name="Dumas B."/>
        </authorList>
    </citation>
    <scope>NUCLEOTIDE SEQUENCE [LARGE SCALE GENOMIC DNA]</scope>
    <source>
        <strain evidence="11">CBS 568.67</strain>
    </source>
</reference>
<feature type="binding site" evidence="6">
    <location>
        <position position="707"/>
    </location>
    <ligand>
        <name>Zn(2+)</name>
        <dbReference type="ChEBI" id="CHEBI:29105"/>
        <label>1</label>
    </ligand>
</feature>
<accession>A0A485LDF6</accession>
<feature type="binding site" evidence="6">
    <location>
        <position position="541"/>
    </location>
    <ligand>
        <name>Zn(2+)</name>
        <dbReference type="ChEBI" id="CHEBI:29105"/>
        <label>1</label>
    </ligand>
</feature>
<dbReference type="PANTHER" id="PTHR11347">
    <property type="entry name" value="CYCLIC NUCLEOTIDE PHOSPHODIESTERASE"/>
    <property type="match status" value="1"/>
</dbReference>
<sequence>MDEDPRAVIARYKMEQEKERALFALVEQILQQEDLYTMLDVLFAYMRTLVAETTSLHSTVFLLDPKTESMAKIVPKSVTVESVPLEQGIAGDVARSGAHFAATDFKSAPRYHADVDMRDDDDDDDDVLLPDKTRRRRPRTSSTLQCIPLFDSSDAATRTVFAVIQVLSAPETLSVYDVELLQRVGPILSQCLRKSIEYHDIVLSQRTQAALLHIVSASSTEETILKLIQRVINAASHIVRSERVTLFLLDWPRKELWSLNSSFRHTSLRLGLDSNLLGRAARTGTLILLVGIHPNPRPGHIINIKDAAHDPRFHPSVDARGATGVKSALYVPIGVHHGTADAVPPMAVLECINKFKASSNEVTDFSNDDECAFEAFASEVAVVLRRRAQETEYLKLLVDSTSDSTLKQKAHSHVDLLEMFTSKPCNLESHLAGRLCHSFHHAAEQQQRARSQSSSSPPPPSPLSPMRRPSSISSGSDGTGTIPGWDLDVFAYDSDALLAMAEQMIVDPTLTPVQIDRPTLQSFLRVVHDHYHPNPFHNFQHGFSVLHVTYRFLKDTRARLVLLPLDRLACLVASLCHDIDHPGHSNVFEINSRSALALQHNDDAVLERHHAATTFRLLKESRVNILATLSPDEFRYTRQAIIKAIIGTDMAVHFDTIEQMDKRFPSTRPRLDAAATDNGCAAEPYLIFGKSAEDRLFLVKALVHAADLSGQVFPKPIALKWSNMISKEFAYQALMESAEGLPVTHVHVDDPLLMVESQHFFAERLVAPLWISLVRYFPELDHCMTNLRGNIAHYEHEMARLKAEDNSPTNEGQAVRGINKSTPAKFNSFRLSIHNKGRGDDDDDDDEPAPRSSPLMSFSSDLSEDFEALDMVE</sequence>
<proteinExistence type="inferred from homology"/>
<evidence type="ECO:0000313" key="10">
    <source>
        <dbReference type="EMBL" id="KAF0689052.1"/>
    </source>
</evidence>
<dbReference type="InterPro" id="IPR023088">
    <property type="entry name" value="PDEase"/>
</dbReference>
<dbReference type="Pfam" id="PF00233">
    <property type="entry name" value="PDEase_I"/>
    <property type="match status" value="1"/>
</dbReference>
<evidence type="ECO:0000256" key="5">
    <source>
        <dbReference type="PIRSR" id="PIRSR623088-2"/>
    </source>
</evidence>
<dbReference type="PROSITE" id="PS51845">
    <property type="entry name" value="PDEASE_I_2"/>
    <property type="match status" value="1"/>
</dbReference>
<comment type="similarity">
    <text evidence="7">Belongs to the cyclic nucleotide phosphodiesterase family.</text>
</comment>
<keyword evidence="12" id="KW-1185">Reference proteome</keyword>
<feature type="binding site" evidence="6">
    <location>
        <position position="578"/>
    </location>
    <ligand>
        <name>Zn(2+)</name>
        <dbReference type="ChEBI" id="CHEBI:29105"/>
        <label>2</label>
    </ligand>
</feature>
<dbReference type="GO" id="GO:0004114">
    <property type="term" value="F:3',5'-cyclic-nucleotide phosphodiesterase activity"/>
    <property type="evidence" value="ECO:0007669"/>
    <property type="project" value="InterPro"/>
</dbReference>
<dbReference type="EMBL" id="VJMH01006522">
    <property type="protein sequence ID" value="KAF0689052.1"/>
    <property type="molecule type" value="Genomic_DNA"/>
</dbReference>
<evidence type="ECO:0000256" key="8">
    <source>
        <dbReference type="SAM" id="MobiDB-lite"/>
    </source>
</evidence>
<dbReference type="InterPro" id="IPR023174">
    <property type="entry name" value="PDEase_CS"/>
</dbReference>
<evidence type="ECO:0000313" key="12">
    <source>
        <dbReference type="Proteomes" id="UP000332933"/>
    </source>
</evidence>
<feature type="compositionally biased region" description="Low complexity" evidence="8">
    <location>
        <begin position="852"/>
        <end position="861"/>
    </location>
</feature>
<evidence type="ECO:0000256" key="4">
    <source>
        <dbReference type="PIRSR" id="PIRSR623088-1"/>
    </source>
</evidence>
<feature type="compositionally biased region" description="Acidic residues" evidence="8">
    <location>
        <begin position="862"/>
        <end position="873"/>
    </location>
</feature>
<dbReference type="SMART" id="SM00471">
    <property type="entry name" value="HDc"/>
    <property type="match status" value="1"/>
</dbReference>
<dbReference type="PRINTS" id="PR00387">
    <property type="entry name" value="PDIESTERASE1"/>
</dbReference>
<dbReference type="AlphaFoldDB" id="A0A485LDF6"/>
<keyword evidence="1" id="KW-0140">cGMP</keyword>
<dbReference type="GO" id="GO:0046872">
    <property type="term" value="F:metal ion binding"/>
    <property type="evidence" value="ECO:0007669"/>
    <property type="project" value="UniProtKB-KW"/>
</dbReference>
<keyword evidence="2 6" id="KW-0479">Metal-binding</keyword>
<feature type="region of interest" description="Disordered" evidence="8">
    <location>
        <begin position="114"/>
        <end position="140"/>
    </location>
</feature>
<gene>
    <name evidence="11" type="primary">Aste57867_19467</name>
    <name evidence="10" type="ORF">As57867_019403</name>
    <name evidence="11" type="ORF">ASTE57867_19467</name>
</gene>
<dbReference type="EC" id="3.1.4.-" evidence="7"/>
<comment type="cofactor">
    <cofactor evidence="7">
        <name>a divalent metal cation</name>
        <dbReference type="ChEBI" id="CHEBI:60240"/>
    </cofactor>
    <text evidence="7">Binds 2 divalent metal cations per subunit. Site 1 may preferentially bind zinc ions, while site 2 has a preference for magnesium and/or manganese ions.</text>
</comment>
<feature type="binding site" evidence="5">
    <location>
        <position position="758"/>
    </location>
    <ligand>
        <name>AMP</name>
        <dbReference type="ChEBI" id="CHEBI:456215"/>
    </ligand>
</feature>
<dbReference type="Pfam" id="PF01590">
    <property type="entry name" value="GAF"/>
    <property type="match status" value="1"/>
</dbReference>
<dbReference type="CDD" id="cd00077">
    <property type="entry name" value="HDc"/>
    <property type="match status" value="1"/>
</dbReference>
<feature type="compositionally biased region" description="Low complexity" evidence="8">
    <location>
        <begin position="464"/>
        <end position="476"/>
    </location>
</feature>
<feature type="binding site" evidence="5">
    <location>
        <position position="707"/>
    </location>
    <ligand>
        <name>AMP</name>
        <dbReference type="ChEBI" id="CHEBI:456215"/>
    </ligand>
</feature>
<dbReference type="InterPro" id="IPR029016">
    <property type="entry name" value="GAF-like_dom_sf"/>
</dbReference>
<feature type="region of interest" description="Disordered" evidence="8">
    <location>
        <begin position="832"/>
        <end position="873"/>
    </location>
</feature>
<evidence type="ECO:0000256" key="2">
    <source>
        <dbReference type="ARBA" id="ARBA00022723"/>
    </source>
</evidence>
<evidence type="ECO:0000256" key="7">
    <source>
        <dbReference type="RuleBase" id="RU363067"/>
    </source>
</evidence>
<name>A0A485LDF6_9STRA</name>
<evidence type="ECO:0000256" key="6">
    <source>
        <dbReference type="PIRSR" id="PIRSR623088-3"/>
    </source>
</evidence>
<evidence type="ECO:0000256" key="3">
    <source>
        <dbReference type="ARBA" id="ARBA00022801"/>
    </source>
</evidence>
<dbReference type="PROSITE" id="PS00126">
    <property type="entry name" value="PDEASE_I_1"/>
    <property type="match status" value="1"/>
</dbReference>
<dbReference type="InterPro" id="IPR002073">
    <property type="entry name" value="PDEase_catalytic_dom"/>
</dbReference>
<keyword evidence="3 7" id="KW-0378">Hydrolase</keyword>
<dbReference type="SUPFAM" id="SSF55781">
    <property type="entry name" value="GAF domain-like"/>
    <property type="match status" value="2"/>
</dbReference>
<feature type="domain" description="PDEase" evidence="9">
    <location>
        <begin position="455"/>
        <end position="801"/>
    </location>
</feature>
<organism evidence="11 12">
    <name type="scientific">Aphanomyces stellatus</name>
    <dbReference type="NCBI Taxonomy" id="120398"/>
    <lineage>
        <taxon>Eukaryota</taxon>
        <taxon>Sar</taxon>
        <taxon>Stramenopiles</taxon>
        <taxon>Oomycota</taxon>
        <taxon>Saprolegniomycetes</taxon>
        <taxon>Saprolegniales</taxon>
        <taxon>Verrucalvaceae</taxon>
        <taxon>Aphanomyces</taxon>
    </lineage>
</organism>
<feature type="compositionally biased region" description="Acidic residues" evidence="8">
    <location>
        <begin position="117"/>
        <end position="128"/>
    </location>
</feature>
<dbReference type="SUPFAM" id="SSF109604">
    <property type="entry name" value="HD-domain/PDEase-like"/>
    <property type="match status" value="1"/>
</dbReference>
<evidence type="ECO:0000313" key="11">
    <source>
        <dbReference type="EMBL" id="VFT96179.1"/>
    </source>
</evidence>
<feature type="binding site" evidence="6">
    <location>
        <position position="578"/>
    </location>
    <ligand>
        <name>Zn(2+)</name>
        <dbReference type="ChEBI" id="CHEBI:29105"/>
        <label>1</label>
    </ligand>
</feature>
<reference evidence="10" key="2">
    <citation type="submission" date="2019-06" db="EMBL/GenBank/DDBJ databases">
        <title>Genomics analysis of Aphanomyces spp. identifies a new class of oomycete effector associated with host adaptation.</title>
        <authorList>
            <person name="Gaulin E."/>
        </authorList>
    </citation>
    <scope>NUCLEOTIDE SEQUENCE</scope>
    <source>
        <strain evidence="10">CBS 578.67</strain>
    </source>
</reference>
<dbReference type="OrthoDB" id="546632at2759"/>
<dbReference type="EMBL" id="CAADRA010006543">
    <property type="protein sequence ID" value="VFT96179.1"/>
    <property type="molecule type" value="Genomic_DNA"/>
</dbReference>
<feature type="binding site" evidence="5">
    <location>
        <begin position="537"/>
        <end position="541"/>
    </location>
    <ligand>
        <name>AMP</name>
        <dbReference type="ChEBI" id="CHEBI:456215"/>
    </ligand>
</feature>
<dbReference type="Proteomes" id="UP000332933">
    <property type="component" value="Unassembled WGS sequence"/>
</dbReference>
<feature type="active site" description="Proton donor" evidence="4">
    <location>
        <position position="537"/>
    </location>
</feature>
<feature type="compositionally biased region" description="Low complexity" evidence="8">
    <location>
        <begin position="445"/>
        <end position="455"/>
    </location>
</feature>
<dbReference type="SMART" id="SM00065">
    <property type="entry name" value="GAF"/>
    <property type="match status" value="1"/>
</dbReference>
<feature type="binding site" evidence="6">
    <location>
        <position position="577"/>
    </location>
    <ligand>
        <name>Zn(2+)</name>
        <dbReference type="ChEBI" id="CHEBI:29105"/>
        <label>1</label>
    </ligand>
</feature>
<feature type="region of interest" description="Disordered" evidence="8">
    <location>
        <begin position="442"/>
        <end position="479"/>
    </location>
</feature>
<dbReference type="Gene3D" id="1.10.1300.10">
    <property type="entry name" value="3'5'-cyclic nucleotide phosphodiesterase, catalytic domain"/>
    <property type="match status" value="1"/>
</dbReference>
<dbReference type="InterPro" id="IPR036971">
    <property type="entry name" value="PDEase_catalytic_dom_sf"/>
</dbReference>
<dbReference type="GO" id="GO:0007165">
    <property type="term" value="P:signal transduction"/>
    <property type="evidence" value="ECO:0007669"/>
    <property type="project" value="InterPro"/>
</dbReference>
<dbReference type="Gene3D" id="3.30.450.40">
    <property type="match status" value="2"/>
</dbReference>
<evidence type="ECO:0000259" key="9">
    <source>
        <dbReference type="PROSITE" id="PS51845"/>
    </source>
</evidence>
<feature type="binding site" evidence="5">
    <location>
        <position position="578"/>
    </location>
    <ligand>
        <name>AMP</name>
        <dbReference type="ChEBI" id="CHEBI:456215"/>
    </ligand>
</feature>
<dbReference type="InterPro" id="IPR003018">
    <property type="entry name" value="GAF"/>
</dbReference>